<keyword evidence="9 11" id="KW-0275">Fatty acid biosynthesis</keyword>
<dbReference type="Pfam" id="PF00109">
    <property type="entry name" value="ketoacyl-synt"/>
    <property type="match status" value="1"/>
</dbReference>
<keyword evidence="6 11" id="KW-0808">Transferase</keyword>
<dbReference type="EC" id="2.3.1.179" evidence="3 11"/>
<sequence length="430" mass="44713">MRRIVVTGMGAVTPLAADVETSWSRLLAGRSGIRRLSDDVVADLPAKIGGVVPFLEEDPEAGLNANAFVAPKDQRRIDRFILFALAAAEEALAQAKWKPSSEDERMRTATIIASGVGGFPAITEAVRTVDQRGVRRLSPFTVPSFLVNLAAGHISIRYGFKGHIGAPVTACAAGIQAIGDAARIIRADEADIAVCGGTEACMNTVSLGGFAAARSLSTSFNHRPDQASRPFDTSRDGFVMGEGAGILVVEELNHALARGAKPLAEVVGYGTTADAHHVTSGPEDGDGARRAMEIAIAQAGISSREIRHLNAHATSTPVGDLGEIEAIKSVFGTDFSITVSGTKAATGHLLGAAGGLGAIFTILALRDQVAPPTLNLNTPDPAGDGIDFVANRARPIEMDYAISNGFGFGGVNASAVFRRWEGVNDRAAPG</sequence>
<evidence type="ECO:0000256" key="1">
    <source>
        <dbReference type="ARBA" id="ARBA00005194"/>
    </source>
</evidence>
<dbReference type="SUPFAM" id="SSF53901">
    <property type="entry name" value="Thiolase-like"/>
    <property type="match status" value="2"/>
</dbReference>
<comment type="function">
    <text evidence="11">Involved in the type II fatty acid elongation cycle. Catalyzes the elongation of a wide range of acyl-ACP by the addition of two carbons from malonyl-ACP to an acyl acceptor. Can efficiently catalyze the conversion of palmitoleoyl-ACP (cis-hexadec-9-enoyl-ACP) to cis-vaccenoyl-ACP (cis-octadec-11-enoyl-ACP), an essential step in the thermal regulation of fatty acid composition.</text>
</comment>
<proteinExistence type="inferred from homology"/>
<accession>A0ABU4XCK6</accession>
<dbReference type="Pfam" id="PF02801">
    <property type="entry name" value="Ketoacyl-synt_C"/>
    <property type="match status" value="1"/>
</dbReference>
<dbReference type="InterPro" id="IPR018201">
    <property type="entry name" value="Ketoacyl_synth_AS"/>
</dbReference>
<evidence type="ECO:0000259" key="13">
    <source>
        <dbReference type="PROSITE" id="PS52004"/>
    </source>
</evidence>
<dbReference type="InterPro" id="IPR016039">
    <property type="entry name" value="Thiolase-like"/>
</dbReference>
<keyword evidence="8" id="KW-0443">Lipid metabolism</keyword>
<dbReference type="Proteomes" id="UP001271780">
    <property type="component" value="Unassembled WGS sequence"/>
</dbReference>
<gene>
    <name evidence="14" type="primary">fabF</name>
    <name evidence="14" type="ORF">RFM27_07705</name>
</gene>
<comment type="pathway">
    <text evidence="1 11">Lipid metabolism; fatty acid biosynthesis.</text>
</comment>
<evidence type="ECO:0000256" key="6">
    <source>
        <dbReference type="ARBA" id="ARBA00022679"/>
    </source>
</evidence>
<dbReference type="PROSITE" id="PS00606">
    <property type="entry name" value="KS3_1"/>
    <property type="match status" value="1"/>
</dbReference>
<reference evidence="14 15" key="1">
    <citation type="submission" date="2023-08" db="EMBL/GenBank/DDBJ databases">
        <title>Implementing the SeqCode for naming new Mesorhizobium species isolated from Vachellia karroo root nodules.</title>
        <authorList>
            <person name="Van Lill M."/>
        </authorList>
    </citation>
    <scope>NUCLEOTIDE SEQUENCE [LARGE SCALE GENOMIC DNA]</scope>
    <source>
        <strain evidence="14 15">VK23A</strain>
    </source>
</reference>
<keyword evidence="15" id="KW-1185">Reference proteome</keyword>
<evidence type="ECO:0000256" key="7">
    <source>
        <dbReference type="ARBA" id="ARBA00022832"/>
    </source>
</evidence>
<dbReference type="EMBL" id="JAVIIZ010000003">
    <property type="protein sequence ID" value="MDX8471951.1"/>
    <property type="molecule type" value="Genomic_DNA"/>
</dbReference>
<evidence type="ECO:0000256" key="4">
    <source>
        <dbReference type="ARBA" id="ARBA00014657"/>
    </source>
</evidence>
<evidence type="ECO:0000256" key="5">
    <source>
        <dbReference type="ARBA" id="ARBA00022516"/>
    </source>
</evidence>
<evidence type="ECO:0000256" key="8">
    <source>
        <dbReference type="ARBA" id="ARBA00023098"/>
    </source>
</evidence>
<dbReference type="PIRSF" id="PIRSF000447">
    <property type="entry name" value="KAS_II"/>
    <property type="match status" value="1"/>
</dbReference>
<evidence type="ECO:0000256" key="3">
    <source>
        <dbReference type="ARBA" id="ARBA00012356"/>
    </source>
</evidence>
<evidence type="ECO:0000256" key="11">
    <source>
        <dbReference type="PIRNR" id="PIRNR000447"/>
    </source>
</evidence>
<comment type="similarity">
    <text evidence="2 11 12">Belongs to the thiolase-like superfamily. Beta-ketoacyl-ACP synthases family.</text>
</comment>
<dbReference type="NCBIfam" id="NF005589">
    <property type="entry name" value="PRK07314.1"/>
    <property type="match status" value="1"/>
</dbReference>
<dbReference type="SMART" id="SM00825">
    <property type="entry name" value="PKS_KS"/>
    <property type="match status" value="1"/>
</dbReference>
<evidence type="ECO:0000313" key="15">
    <source>
        <dbReference type="Proteomes" id="UP001271780"/>
    </source>
</evidence>
<dbReference type="PANTHER" id="PTHR11712">
    <property type="entry name" value="POLYKETIDE SYNTHASE-RELATED"/>
    <property type="match status" value="1"/>
</dbReference>
<dbReference type="InterPro" id="IPR020841">
    <property type="entry name" value="PKS_Beta-ketoAc_synthase_dom"/>
</dbReference>
<dbReference type="NCBIfam" id="NF004970">
    <property type="entry name" value="PRK06333.1"/>
    <property type="match status" value="1"/>
</dbReference>
<feature type="domain" description="Ketosynthase family 3 (KS3)" evidence="13">
    <location>
        <begin position="1"/>
        <end position="419"/>
    </location>
</feature>
<dbReference type="InterPro" id="IPR014031">
    <property type="entry name" value="Ketoacyl_synth_C"/>
</dbReference>
<dbReference type="PROSITE" id="PS52004">
    <property type="entry name" value="KS3_2"/>
    <property type="match status" value="1"/>
</dbReference>
<dbReference type="InterPro" id="IPR000794">
    <property type="entry name" value="Beta-ketoacyl_synthase"/>
</dbReference>
<organism evidence="14 15">
    <name type="scientific">Mesorhizobium dulcispinae</name>
    <dbReference type="NCBI Taxonomy" id="3072316"/>
    <lineage>
        <taxon>Bacteria</taxon>
        <taxon>Pseudomonadati</taxon>
        <taxon>Pseudomonadota</taxon>
        <taxon>Alphaproteobacteria</taxon>
        <taxon>Hyphomicrobiales</taxon>
        <taxon>Phyllobacteriaceae</taxon>
        <taxon>Mesorhizobium</taxon>
    </lineage>
</organism>
<evidence type="ECO:0000256" key="2">
    <source>
        <dbReference type="ARBA" id="ARBA00008467"/>
    </source>
</evidence>
<dbReference type="CDD" id="cd00834">
    <property type="entry name" value="KAS_I_II"/>
    <property type="match status" value="1"/>
</dbReference>
<dbReference type="GO" id="GO:0004315">
    <property type="term" value="F:3-oxoacyl-[acyl-carrier-protein] synthase activity"/>
    <property type="evidence" value="ECO:0007669"/>
    <property type="project" value="UniProtKB-EC"/>
</dbReference>
<dbReference type="Gene3D" id="3.40.47.10">
    <property type="match status" value="1"/>
</dbReference>
<keyword evidence="5 11" id="KW-0444">Lipid biosynthesis</keyword>
<comment type="caution">
    <text evidence="14">The sequence shown here is derived from an EMBL/GenBank/DDBJ whole genome shotgun (WGS) entry which is preliminary data.</text>
</comment>
<evidence type="ECO:0000313" key="14">
    <source>
        <dbReference type="EMBL" id="MDX8471951.1"/>
    </source>
</evidence>
<evidence type="ECO:0000256" key="9">
    <source>
        <dbReference type="ARBA" id="ARBA00023160"/>
    </source>
</evidence>
<comment type="catalytic activity">
    <reaction evidence="11">
        <text>a fatty acyl-[ACP] + malonyl-[ACP] + H(+) = a 3-oxoacyl-[ACP] + holo-[ACP] + CO2</text>
        <dbReference type="Rhea" id="RHEA:22836"/>
        <dbReference type="Rhea" id="RHEA-COMP:9623"/>
        <dbReference type="Rhea" id="RHEA-COMP:9685"/>
        <dbReference type="Rhea" id="RHEA-COMP:9916"/>
        <dbReference type="Rhea" id="RHEA-COMP:14125"/>
        <dbReference type="ChEBI" id="CHEBI:15378"/>
        <dbReference type="ChEBI" id="CHEBI:16526"/>
        <dbReference type="ChEBI" id="CHEBI:64479"/>
        <dbReference type="ChEBI" id="CHEBI:78449"/>
        <dbReference type="ChEBI" id="CHEBI:78776"/>
        <dbReference type="ChEBI" id="CHEBI:138651"/>
    </reaction>
</comment>
<name>A0ABU4XCK6_9HYPH</name>
<keyword evidence="7" id="KW-0276">Fatty acid metabolism</keyword>
<protein>
    <recommendedName>
        <fullName evidence="4 11">3-oxoacyl-[acyl-carrier-protein] synthase 2</fullName>
        <ecNumber evidence="3 11">2.3.1.179</ecNumber>
    </recommendedName>
</protein>
<evidence type="ECO:0000256" key="10">
    <source>
        <dbReference type="ARBA" id="ARBA00023315"/>
    </source>
</evidence>
<evidence type="ECO:0000256" key="12">
    <source>
        <dbReference type="RuleBase" id="RU003694"/>
    </source>
</evidence>
<keyword evidence="10 11" id="KW-0012">Acyltransferase</keyword>
<dbReference type="PANTHER" id="PTHR11712:SF321">
    <property type="entry name" value="3-OXOACYL-[ACYL-CARRIER-PROTEIN] SYNTHASE 2"/>
    <property type="match status" value="1"/>
</dbReference>
<dbReference type="NCBIfam" id="TIGR03150">
    <property type="entry name" value="fabF"/>
    <property type="match status" value="1"/>
</dbReference>
<dbReference type="InterPro" id="IPR017568">
    <property type="entry name" value="3-oxoacyl-ACP_synth-2"/>
</dbReference>
<dbReference type="RefSeq" id="WP_320316254.1">
    <property type="nucleotide sequence ID" value="NZ_JAVIIX010000004.1"/>
</dbReference>
<dbReference type="InterPro" id="IPR014030">
    <property type="entry name" value="Ketoacyl_synth_N"/>
</dbReference>
<comment type="catalytic activity">
    <reaction evidence="11">
        <text>(9Z)-hexadecenoyl-[ACP] + malonyl-[ACP] + H(+) = 3-oxo-(11Z)-octadecenoyl-[ACP] + holo-[ACP] + CO2</text>
        <dbReference type="Rhea" id="RHEA:55040"/>
        <dbReference type="Rhea" id="RHEA-COMP:9623"/>
        <dbReference type="Rhea" id="RHEA-COMP:9685"/>
        <dbReference type="Rhea" id="RHEA-COMP:10800"/>
        <dbReference type="Rhea" id="RHEA-COMP:14074"/>
        <dbReference type="ChEBI" id="CHEBI:15378"/>
        <dbReference type="ChEBI" id="CHEBI:16526"/>
        <dbReference type="ChEBI" id="CHEBI:64479"/>
        <dbReference type="ChEBI" id="CHEBI:78449"/>
        <dbReference type="ChEBI" id="CHEBI:83989"/>
        <dbReference type="ChEBI" id="CHEBI:138538"/>
        <dbReference type="EC" id="2.3.1.179"/>
    </reaction>
</comment>